<dbReference type="RefSeq" id="WP_261625681.1">
    <property type="nucleotide sequence ID" value="NZ_CAMAPC010000002.1"/>
</dbReference>
<evidence type="ECO:0000313" key="2">
    <source>
        <dbReference type="Proteomes" id="UP001152467"/>
    </source>
</evidence>
<sequence>MKLTLKKNTVMQLSNDLDVVPMSQTKDIAGGGTNGCAGTYECEHSGQCPTTPHMCNNQNTNILNSCMDACFGGGGGFGQSRVFCP</sequence>
<proteinExistence type="predicted"/>
<accession>A0A9W4QRL0</accession>
<evidence type="ECO:0000313" key="1">
    <source>
        <dbReference type="EMBL" id="CAH9050142.1"/>
    </source>
</evidence>
<name>A0A9W4QRL0_9GAMM</name>
<dbReference type="EMBL" id="CAMAPC010000002">
    <property type="protein sequence ID" value="CAH9050142.1"/>
    <property type="molecule type" value="Genomic_DNA"/>
</dbReference>
<protein>
    <submittedName>
        <fullName evidence="1">Uncharacterized protein</fullName>
    </submittedName>
</protein>
<dbReference type="Proteomes" id="UP001152467">
    <property type="component" value="Unassembled WGS sequence"/>
</dbReference>
<dbReference type="AlphaFoldDB" id="A0A9W4QRL0"/>
<gene>
    <name evidence="1" type="ORF">PSECIP111854_00469</name>
</gene>
<organism evidence="1 2">
    <name type="scientific">Pseudoalteromonas holothuriae</name>
    <dbReference type="NCBI Taxonomy" id="2963714"/>
    <lineage>
        <taxon>Bacteria</taxon>
        <taxon>Pseudomonadati</taxon>
        <taxon>Pseudomonadota</taxon>
        <taxon>Gammaproteobacteria</taxon>
        <taxon>Alteromonadales</taxon>
        <taxon>Pseudoalteromonadaceae</taxon>
        <taxon>Pseudoalteromonas</taxon>
    </lineage>
</organism>
<comment type="caution">
    <text evidence="1">The sequence shown here is derived from an EMBL/GenBank/DDBJ whole genome shotgun (WGS) entry which is preliminary data.</text>
</comment>
<keyword evidence="2" id="KW-1185">Reference proteome</keyword>
<reference evidence="1" key="1">
    <citation type="submission" date="2022-07" db="EMBL/GenBank/DDBJ databases">
        <authorList>
            <person name="Criscuolo A."/>
        </authorList>
    </citation>
    <scope>NUCLEOTIDE SEQUENCE</scope>
    <source>
        <strain evidence="1">CIP111854</strain>
    </source>
</reference>